<dbReference type="AlphaFoldDB" id="A0A8R2NUH8"/>
<dbReference type="GeneID" id="115035025"/>
<dbReference type="Proteomes" id="UP000007819">
    <property type="component" value="Unassembled WGS sequence"/>
</dbReference>
<organism evidence="1 2">
    <name type="scientific">Acyrthosiphon pisum</name>
    <name type="common">Pea aphid</name>
    <dbReference type="NCBI Taxonomy" id="7029"/>
    <lineage>
        <taxon>Eukaryota</taxon>
        <taxon>Metazoa</taxon>
        <taxon>Ecdysozoa</taxon>
        <taxon>Arthropoda</taxon>
        <taxon>Hexapoda</taxon>
        <taxon>Insecta</taxon>
        <taxon>Pterygota</taxon>
        <taxon>Neoptera</taxon>
        <taxon>Paraneoptera</taxon>
        <taxon>Hemiptera</taxon>
        <taxon>Sternorrhyncha</taxon>
        <taxon>Aphidomorpha</taxon>
        <taxon>Aphidoidea</taxon>
        <taxon>Aphididae</taxon>
        <taxon>Macrosiphini</taxon>
        <taxon>Acyrthosiphon</taxon>
    </lineage>
</organism>
<accession>A0A8R2NUH8</accession>
<dbReference type="RefSeq" id="XP_029348518.1">
    <property type="nucleotide sequence ID" value="XM_029492658.1"/>
</dbReference>
<evidence type="ECO:0000313" key="1">
    <source>
        <dbReference type="EnsemblMetazoa" id="XP_029348518.1"/>
    </source>
</evidence>
<sequence>MSGSWTYCMKDDERTYSCGGLSDQDTGRPPSHPCGGSCWALTTVRGALQQAADPSQQYSWRSERRMLWCSTAVTAVAYSGDSSLHGISIRQVEDESRNPPLPEDHHTTMEMLPASVKPTRQCSFWGQAGCRPGGSD</sequence>
<reference evidence="2" key="1">
    <citation type="submission" date="2010-06" db="EMBL/GenBank/DDBJ databases">
        <authorList>
            <person name="Jiang H."/>
            <person name="Abraham K."/>
            <person name="Ali S."/>
            <person name="Alsbrooks S.L."/>
            <person name="Anim B.N."/>
            <person name="Anosike U.S."/>
            <person name="Attaway T."/>
            <person name="Bandaranaike D.P."/>
            <person name="Battles P.K."/>
            <person name="Bell S.N."/>
            <person name="Bell A.V."/>
            <person name="Beltran B."/>
            <person name="Bickham C."/>
            <person name="Bustamante Y."/>
            <person name="Caleb T."/>
            <person name="Canada A."/>
            <person name="Cardenas V."/>
            <person name="Carter K."/>
            <person name="Chacko J."/>
            <person name="Chandrabose M.N."/>
            <person name="Chavez D."/>
            <person name="Chavez A."/>
            <person name="Chen L."/>
            <person name="Chu H.-S."/>
            <person name="Claassen K.J."/>
            <person name="Cockrell R."/>
            <person name="Collins M."/>
            <person name="Cooper J.A."/>
            <person name="Cree A."/>
            <person name="Curry S.M."/>
            <person name="Da Y."/>
            <person name="Dao M.D."/>
            <person name="Das B."/>
            <person name="Davila M.-L."/>
            <person name="Davy-Carroll L."/>
            <person name="Denson S."/>
            <person name="Dinh H."/>
            <person name="Ebong V.E."/>
            <person name="Edwards J.R."/>
            <person name="Egan A."/>
            <person name="El-Daye J."/>
            <person name="Escobedo L."/>
            <person name="Fernandez S."/>
            <person name="Fernando P.R."/>
            <person name="Flagg N."/>
            <person name="Forbes L.D."/>
            <person name="Fowler R.G."/>
            <person name="Fu Q."/>
            <person name="Gabisi R.A."/>
            <person name="Ganer J."/>
            <person name="Garbino Pronczuk A."/>
            <person name="Garcia R.M."/>
            <person name="Garner T."/>
            <person name="Garrett T.E."/>
            <person name="Gonzalez D.A."/>
            <person name="Hamid H."/>
            <person name="Hawkins E.S."/>
            <person name="Hirani K."/>
            <person name="Hogues M.E."/>
            <person name="Hollins B."/>
            <person name="Hsiao C.-H."/>
            <person name="Jabil R."/>
            <person name="James M.L."/>
            <person name="Jhangiani S.N."/>
            <person name="Johnson B."/>
            <person name="Johnson Q."/>
            <person name="Joshi V."/>
            <person name="Kalu J.B."/>
            <person name="Kam C."/>
            <person name="Kashfia A."/>
            <person name="Keebler J."/>
            <person name="Kisamo H."/>
            <person name="Kovar C.L."/>
            <person name="Lago L.A."/>
            <person name="Lai C.-Y."/>
            <person name="Laidlaw J."/>
            <person name="Lara F."/>
            <person name="Le T.-K."/>
            <person name="Lee S.L."/>
            <person name="Legall F.H."/>
            <person name="Lemon S.J."/>
            <person name="Lewis L.R."/>
            <person name="Li B."/>
            <person name="Liu Y."/>
            <person name="Liu Y.-S."/>
            <person name="Lopez J."/>
            <person name="Lozado R.J."/>
            <person name="Lu J."/>
            <person name="Madu R.C."/>
            <person name="Maheshwari M."/>
            <person name="Maheshwari R."/>
            <person name="Malloy K."/>
            <person name="Martinez E."/>
            <person name="Mathew T."/>
            <person name="Mercado I.C."/>
            <person name="Mercado C."/>
            <person name="Meyer B."/>
            <person name="Montgomery K."/>
            <person name="Morgan M.B."/>
            <person name="Munidasa M."/>
            <person name="Nazareth L.V."/>
            <person name="Nelson J."/>
            <person name="Ng B.M."/>
            <person name="Nguyen N.B."/>
            <person name="Nguyen P.Q."/>
            <person name="Nguyen T."/>
            <person name="Obregon M."/>
            <person name="Okwuonu G.O."/>
            <person name="Onwere C.G."/>
            <person name="Orozco G."/>
            <person name="Parra A."/>
            <person name="Patel S."/>
            <person name="Patil S."/>
            <person name="Perez A."/>
            <person name="Perez Y."/>
            <person name="Pham C."/>
            <person name="Primus E.L."/>
            <person name="Pu L.-L."/>
            <person name="Puazo M."/>
            <person name="Qin X."/>
            <person name="Quiroz J.B."/>
            <person name="Reese J."/>
            <person name="Richards S."/>
            <person name="Rives C.M."/>
            <person name="Robberts R."/>
            <person name="Ruiz S.J."/>
            <person name="Ruiz M.J."/>
            <person name="Santibanez J."/>
            <person name="Schneider B.W."/>
            <person name="Sisson I."/>
            <person name="Smith M."/>
            <person name="Sodergren E."/>
            <person name="Song X.-Z."/>
            <person name="Song B.B."/>
            <person name="Summersgill H."/>
            <person name="Thelus R."/>
            <person name="Thornton R.D."/>
            <person name="Trejos Z.Y."/>
            <person name="Usmani K."/>
            <person name="Vattathil S."/>
            <person name="Villasana D."/>
            <person name="Walker D.L."/>
            <person name="Wang S."/>
            <person name="Wang K."/>
            <person name="White C.S."/>
            <person name="Williams A.C."/>
            <person name="Williamson J."/>
            <person name="Wilson K."/>
            <person name="Woghiren I.O."/>
            <person name="Woodworth J.R."/>
            <person name="Worley K.C."/>
            <person name="Wright R.A."/>
            <person name="Wu W."/>
            <person name="Young L."/>
            <person name="Zhang L."/>
            <person name="Zhang J."/>
            <person name="Zhu Y."/>
            <person name="Muzny D.M."/>
            <person name="Weinstock G."/>
            <person name="Gibbs R.A."/>
        </authorList>
    </citation>
    <scope>NUCLEOTIDE SEQUENCE [LARGE SCALE GENOMIC DNA]</scope>
    <source>
        <strain evidence="2">LSR1</strain>
    </source>
</reference>
<name>A0A8R2NUH8_ACYPI</name>
<reference evidence="1" key="2">
    <citation type="submission" date="2022-06" db="UniProtKB">
        <authorList>
            <consortium name="EnsemblMetazoa"/>
        </authorList>
    </citation>
    <scope>IDENTIFICATION</scope>
</reference>
<proteinExistence type="predicted"/>
<evidence type="ECO:0000313" key="2">
    <source>
        <dbReference type="Proteomes" id="UP000007819"/>
    </source>
</evidence>
<dbReference type="EnsemblMetazoa" id="XM_029492658.1">
    <property type="protein sequence ID" value="XP_029348518.1"/>
    <property type="gene ID" value="LOC115035025"/>
</dbReference>
<keyword evidence="2" id="KW-1185">Reference proteome</keyword>
<dbReference type="KEGG" id="api:115035025"/>
<protein>
    <submittedName>
        <fullName evidence="1">Uncharacterized protein</fullName>
    </submittedName>
</protein>